<evidence type="ECO:0000256" key="2">
    <source>
        <dbReference type="ARBA" id="ARBA00022723"/>
    </source>
</evidence>
<feature type="compositionally biased region" description="Polar residues" evidence="4">
    <location>
        <begin position="497"/>
        <end position="512"/>
    </location>
</feature>
<dbReference type="PANTHER" id="PTHR12549">
    <property type="entry name" value="JMJC DOMAIN-CONTAINING HISTONE DEMETHYLATION PROTEIN"/>
    <property type="match status" value="1"/>
</dbReference>
<evidence type="ECO:0000313" key="6">
    <source>
        <dbReference type="EnsemblMetazoa" id="AALFPA23_012789.P18450"/>
    </source>
</evidence>
<dbReference type="Pfam" id="PF02373">
    <property type="entry name" value="JmjC"/>
    <property type="match status" value="1"/>
</dbReference>
<feature type="compositionally biased region" description="Low complexity" evidence="4">
    <location>
        <begin position="157"/>
        <end position="174"/>
    </location>
</feature>
<feature type="region of interest" description="Disordered" evidence="4">
    <location>
        <begin position="126"/>
        <end position="174"/>
    </location>
</feature>
<keyword evidence="2" id="KW-0479">Metal-binding</keyword>
<evidence type="ECO:0000256" key="3">
    <source>
        <dbReference type="ARBA" id="ARBA00023242"/>
    </source>
</evidence>
<feature type="region of interest" description="Disordered" evidence="4">
    <location>
        <begin position="292"/>
        <end position="331"/>
    </location>
</feature>
<feature type="compositionally biased region" description="Pro residues" evidence="4">
    <location>
        <begin position="524"/>
        <end position="559"/>
    </location>
</feature>
<feature type="domain" description="JmjC" evidence="5">
    <location>
        <begin position="1544"/>
        <end position="1767"/>
    </location>
</feature>
<dbReference type="PROSITE" id="PS51184">
    <property type="entry name" value="JMJC"/>
    <property type="match status" value="1"/>
</dbReference>
<feature type="compositionally biased region" description="Low complexity" evidence="4">
    <location>
        <begin position="484"/>
        <end position="496"/>
    </location>
</feature>
<feature type="compositionally biased region" description="Polar residues" evidence="4">
    <location>
        <begin position="129"/>
        <end position="152"/>
    </location>
</feature>
<feature type="region of interest" description="Disordered" evidence="4">
    <location>
        <begin position="418"/>
        <end position="445"/>
    </location>
</feature>
<keyword evidence="3" id="KW-0539">Nucleus</keyword>
<dbReference type="Proteomes" id="UP000069940">
    <property type="component" value="Unassembled WGS sequence"/>
</dbReference>
<name>A0ABM1YWQ7_AEDAL</name>
<dbReference type="SMART" id="SM00558">
    <property type="entry name" value="JmjC"/>
    <property type="match status" value="1"/>
</dbReference>
<feature type="region of interest" description="Disordered" evidence="4">
    <location>
        <begin position="475"/>
        <end position="599"/>
    </location>
</feature>
<comment type="subcellular location">
    <subcellularLocation>
        <location evidence="1">Nucleus</location>
    </subcellularLocation>
</comment>
<dbReference type="InterPro" id="IPR003347">
    <property type="entry name" value="JmjC_dom"/>
</dbReference>
<reference evidence="7" key="1">
    <citation type="journal article" date="2015" name="Proc. Natl. Acad. Sci. U.S.A.">
        <title>Genome sequence of the Asian Tiger mosquito, Aedes albopictus, reveals insights into its biology, genetics, and evolution.</title>
        <authorList>
            <person name="Chen X.G."/>
            <person name="Jiang X."/>
            <person name="Gu J."/>
            <person name="Xu M."/>
            <person name="Wu Y."/>
            <person name="Deng Y."/>
            <person name="Zhang C."/>
            <person name="Bonizzoni M."/>
            <person name="Dermauw W."/>
            <person name="Vontas J."/>
            <person name="Armbruster P."/>
            <person name="Huang X."/>
            <person name="Yang Y."/>
            <person name="Zhang H."/>
            <person name="He W."/>
            <person name="Peng H."/>
            <person name="Liu Y."/>
            <person name="Wu K."/>
            <person name="Chen J."/>
            <person name="Lirakis M."/>
            <person name="Topalis P."/>
            <person name="Van Leeuwen T."/>
            <person name="Hall A.B."/>
            <person name="Jiang X."/>
            <person name="Thorpe C."/>
            <person name="Mueller R.L."/>
            <person name="Sun C."/>
            <person name="Waterhouse R.M."/>
            <person name="Yan G."/>
            <person name="Tu Z.J."/>
            <person name="Fang X."/>
            <person name="James A.A."/>
        </authorList>
    </citation>
    <scope>NUCLEOTIDE SEQUENCE [LARGE SCALE GENOMIC DNA]</scope>
    <source>
        <strain evidence="7">Foshan</strain>
    </source>
</reference>
<feature type="compositionally biased region" description="Basic and acidic residues" evidence="4">
    <location>
        <begin position="810"/>
        <end position="828"/>
    </location>
</feature>
<feature type="region of interest" description="Disordered" evidence="4">
    <location>
        <begin position="195"/>
        <end position="229"/>
    </location>
</feature>
<keyword evidence="7" id="KW-1185">Reference proteome</keyword>
<feature type="compositionally biased region" description="Polar residues" evidence="4">
    <location>
        <begin position="420"/>
        <end position="445"/>
    </location>
</feature>
<feature type="region of interest" description="Disordered" evidence="4">
    <location>
        <begin position="795"/>
        <end position="831"/>
    </location>
</feature>
<organism evidence="6 7">
    <name type="scientific">Aedes albopictus</name>
    <name type="common">Asian tiger mosquito</name>
    <name type="synonym">Stegomyia albopicta</name>
    <dbReference type="NCBI Taxonomy" id="7160"/>
    <lineage>
        <taxon>Eukaryota</taxon>
        <taxon>Metazoa</taxon>
        <taxon>Ecdysozoa</taxon>
        <taxon>Arthropoda</taxon>
        <taxon>Hexapoda</taxon>
        <taxon>Insecta</taxon>
        <taxon>Pterygota</taxon>
        <taxon>Neoptera</taxon>
        <taxon>Endopterygota</taxon>
        <taxon>Diptera</taxon>
        <taxon>Nematocera</taxon>
        <taxon>Culicoidea</taxon>
        <taxon>Culicidae</taxon>
        <taxon>Culicinae</taxon>
        <taxon>Aedini</taxon>
        <taxon>Aedes</taxon>
        <taxon>Stegomyia</taxon>
    </lineage>
</organism>
<feature type="compositionally biased region" description="Basic and acidic residues" evidence="4">
    <location>
        <begin position="1201"/>
        <end position="1219"/>
    </location>
</feature>
<evidence type="ECO:0000313" key="7">
    <source>
        <dbReference type="Proteomes" id="UP000069940"/>
    </source>
</evidence>
<sequence>MSSNSKEFPYELFRQMHNDLQSQMMKMTQISRTETPASGMANVAATNNQTVILQRPGPIAVQVNTYTNKKMATTSNGKAVVVQQPEKKTFEQAYREAIERLKAAASGKPDSPGQPRQQQQIVTALGSGKIQQHRQIAASPGNSATIVNSNNRFPAVEPSTSTYSSPSSSSRSAESQYKTTIYNINTINLAGLLKNQSNPNEVRSNDRESAAASRPSIPNVSSQSAARVMDESNRYRETFANAYARHLLELTRTAVEKKTAISTPQNSSSVGLNSPSSSTSLTVVKTQAKPFIGGQASRGSPYASAEQLPPKKSRPTPSASARNPMILNGRDGTVPTYAEVVSASGGKTNGNVMLKIDRKPMTGVAHSNLPSLDVLMAAHSSKTKIAPPTSQDKQLLESRLKPSSIQVNHEELYRHLQGKAMSTSHPAVQQRSTSVTPKPVTSRQQSVIVSNKLPVPNVGHRPDLTIIVNKPKISSPAPSVVYGKPTISTPKSTSSTGQSVSPAASTSYSMGLSTPKRDQLPVMAEPPPAHSATPKPPYVSPSPAIPKQVTPPGPLPNRDPPSYASKSSSSITPKFGNCPSSTPTSAKSTFATPTSSTPALERALNLDTKIATPPPSTSHKSAGYDGYGLQMTTSSALYRSSGDRSSLLYNAQKPVKIEKRVNYDPYTTSRTSHESSASKYQHNVIWKEQPAIKTEDQLKGKGSINEQKRTLLYRSRAVELLQTANMQQQMTSQSQNQTKGLGNMIRTGVSPVTSSIHSGGSGGTAAVPFTVHKNHSNHMSHSDLLKYRMERKNFIKDKPRKPIDPLAIKPDPDRPEKRKEPPKRLDWARRKKLKRSTEPYLQNGPCYEVAPRLSRCRECGRSAASRLKDSDTIFCRFIAFRKLKYNQVGHMEVAGFADPTQDAQKADISLWDANLSMVPIDLSVEKSKFLLGQVGYKFCELFHQEKEAYFEHMSEDKTIAWKQAVQGVREMCDVCSTTLFNYHWVCSTCGFVVCIDCYKYRKYNSTKNDTGTRDRDCYMWLHCTNREPHVQNKLMLTQIIPANSLYKLVRQMHGVCALLEIPLNCECPLSKESLFRKIKDRLEFIFPITIEVERKSDETDKGSEGDANQSLVPACSSTTKMVSITIKDIQSTLSESDSGTVCCKVIFGRELSGDKNPEIEKLKLREKQSYTFEGFQEEIKKESLDDFIKKDDEEVEEKEEGEVSIKEEKIEEETKKVEPETSVESNGNNKEVEDKENAEVKPSVEELKDPEPVGDIKKVENADPLESVEKDIKQEKNSDDPAVKPVLRKDSSTESEPPYSEDDRFKSSPKLDFKTFNMIVKQLLKFDKSLNISGLFENHLSEKCSESESLVDFTAEFQLQHSNIQSFLNDFLSEFVFLTGQNSTDNLTDDVQIMEYNRYMKKGIEFQNKGERVMTLKESEKLYPNVAHQWLCNGRLLRLLDPLNDNNYNTFHDQWERGQPVMVSYVSDKLDMSLWRPESFIRDFGENENDLINCLNGKLVRGQKMKVFWEGFERVGFRLMDDRDRPMMLKLKDWPPGDDFAEMMPTRFSDLMNNLPLSEYTRREGRLNLASRLSSFFVRPDLGPKMYSAYGSALHPTKGTTNLHLDVSDAVNVMVYTAVPKDVERTKYVQKVLDAIDSDECDVFTRQRIRDKADLPGALWHIYHAKDADKIRSLLNKIEVERGGSIKANHDPIHDQKWYLDANLRRRLLQEYNVEGYSIVQCSGDAIFIPAGAPHQVRNLHNCVKVAEDFVSPENISYCFKLTNEFRHLTNTHSNHEDKLQIKNIIYHTVKDAVSCLTNPLIMTKEKIDLV</sequence>
<feature type="region of interest" description="Disordered" evidence="4">
    <location>
        <begin position="1192"/>
        <end position="1307"/>
    </location>
</feature>
<feature type="compositionally biased region" description="Polar residues" evidence="4">
    <location>
        <begin position="216"/>
        <end position="225"/>
    </location>
</feature>
<feature type="compositionally biased region" description="Low complexity" evidence="4">
    <location>
        <begin position="579"/>
        <end position="599"/>
    </location>
</feature>
<dbReference type="Gene3D" id="2.60.120.650">
    <property type="entry name" value="Cupin"/>
    <property type="match status" value="1"/>
</dbReference>
<dbReference type="InterPro" id="IPR045109">
    <property type="entry name" value="LSDs-like"/>
</dbReference>
<dbReference type="RefSeq" id="XP_062714502.1">
    <property type="nucleotide sequence ID" value="XM_062858518.1"/>
</dbReference>
<proteinExistence type="predicted"/>
<protein>
    <recommendedName>
        <fullName evidence="5">JmjC domain-containing protein</fullName>
    </recommendedName>
</protein>
<evidence type="ECO:0000259" key="5">
    <source>
        <dbReference type="PROSITE" id="PS51184"/>
    </source>
</evidence>
<dbReference type="SUPFAM" id="SSF51197">
    <property type="entry name" value="Clavaminate synthase-like"/>
    <property type="match status" value="1"/>
</dbReference>
<feature type="compositionally biased region" description="Basic and acidic residues" evidence="4">
    <location>
        <begin position="1230"/>
        <end position="1292"/>
    </location>
</feature>
<reference evidence="6" key="2">
    <citation type="submission" date="2025-05" db="UniProtKB">
        <authorList>
            <consortium name="EnsemblMetazoa"/>
        </authorList>
    </citation>
    <scope>IDENTIFICATION</scope>
    <source>
        <strain evidence="6">Foshan</strain>
    </source>
</reference>
<evidence type="ECO:0000256" key="1">
    <source>
        <dbReference type="ARBA" id="ARBA00004123"/>
    </source>
</evidence>
<dbReference type="GeneID" id="109404484"/>
<dbReference type="EnsemblMetazoa" id="AALFPA23_012789.R18450">
    <property type="protein sequence ID" value="AALFPA23_012789.P18450"/>
    <property type="gene ID" value="AALFPA23_012789"/>
</dbReference>
<dbReference type="PANTHER" id="PTHR12549:SF38">
    <property type="entry name" value="JMJC DOMAIN-CONTAINING HISTONE DEMETHYLASE 2, ISOFORM A"/>
    <property type="match status" value="1"/>
</dbReference>
<accession>A0ABM1YWQ7</accession>
<evidence type="ECO:0000256" key="4">
    <source>
        <dbReference type="SAM" id="MobiDB-lite"/>
    </source>
</evidence>